<keyword evidence="11" id="KW-1185">Reference proteome</keyword>
<evidence type="ECO:0000313" key="11">
    <source>
        <dbReference type="Proteomes" id="UP000288052"/>
    </source>
</evidence>
<feature type="transmembrane region" description="Helical" evidence="7">
    <location>
        <begin position="188"/>
        <end position="211"/>
    </location>
</feature>
<keyword evidence="6 7" id="KW-0472">Membrane</keyword>
<comment type="caution">
    <text evidence="10">The sequence shown here is derived from an EMBL/GenBank/DDBJ whole genome shotgun (WGS) entry which is preliminary data.</text>
</comment>
<dbReference type="InterPro" id="IPR035906">
    <property type="entry name" value="MetI-like_sf"/>
</dbReference>
<evidence type="ECO:0000259" key="9">
    <source>
        <dbReference type="PROSITE" id="PS50928"/>
    </source>
</evidence>
<keyword evidence="5 7" id="KW-1133">Transmembrane helix</keyword>
<evidence type="ECO:0000256" key="4">
    <source>
        <dbReference type="ARBA" id="ARBA00022692"/>
    </source>
</evidence>
<dbReference type="OrthoDB" id="3238099at2"/>
<evidence type="ECO:0000256" key="3">
    <source>
        <dbReference type="ARBA" id="ARBA00022475"/>
    </source>
</evidence>
<keyword evidence="3" id="KW-1003">Cell membrane</keyword>
<dbReference type="GO" id="GO:0055085">
    <property type="term" value="P:transmembrane transport"/>
    <property type="evidence" value="ECO:0007669"/>
    <property type="project" value="InterPro"/>
</dbReference>
<dbReference type="SUPFAM" id="SSF161098">
    <property type="entry name" value="MetI-like"/>
    <property type="match status" value="1"/>
</dbReference>
<dbReference type="GO" id="GO:0005886">
    <property type="term" value="C:plasma membrane"/>
    <property type="evidence" value="ECO:0007669"/>
    <property type="project" value="UniProtKB-SubCell"/>
</dbReference>
<gene>
    <name evidence="10" type="ORF">D2E22_1765</name>
</gene>
<dbReference type="InterPro" id="IPR051393">
    <property type="entry name" value="ABC_transporter_permease"/>
</dbReference>
<evidence type="ECO:0000256" key="6">
    <source>
        <dbReference type="ARBA" id="ARBA00023136"/>
    </source>
</evidence>
<evidence type="ECO:0000313" key="10">
    <source>
        <dbReference type="EMBL" id="RSX46009.1"/>
    </source>
</evidence>
<name>A0A430F554_9BIFI</name>
<evidence type="ECO:0000256" key="1">
    <source>
        <dbReference type="ARBA" id="ARBA00004651"/>
    </source>
</evidence>
<feature type="transmembrane region" description="Helical" evidence="7">
    <location>
        <begin position="292"/>
        <end position="316"/>
    </location>
</feature>
<reference evidence="10 11" key="1">
    <citation type="submission" date="2018-09" db="EMBL/GenBank/DDBJ databases">
        <title>Characterization of the phylogenetic diversity of five novel species belonging to the genus Bifidobacterium.</title>
        <authorList>
            <person name="Lugli G.A."/>
            <person name="Duranti S."/>
            <person name="Milani C."/>
        </authorList>
    </citation>
    <scope>NUCLEOTIDE SEQUENCE [LARGE SCALE GENOMIC DNA]</scope>
    <source>
        <strain evidence="10 11">2020B</strain>
    </source>
</reference>
<dbReference type="Pfam" id="PF00528">
    <property type="entry name" value="BPD_transp_1"/>
    <property type="match status" value="1"/>
</dbReference>
<protein>
    <submittedName>
        <fullName evidence="10">Sugar ABC transporter substrate-binding protein</fullName>
    </submittedName>
</protein>
<feature type="domain" description="ABC transmembrane type-1" evidence="9">
    <location>
        <begin position="106"/>
        <end position="315"/>
    </location>
</feature>
<accession>A0A430F554</accession>
<dbReference type="PANTHER" id="PTHR30193">
    <property type="entry name" value="ABC TRANSPORTER PERMEASE PROTEIN"/>
    <property type="match status" value="1"/>
</dbReference>
<organism evidence="10 11">
    <name type="scientific">Bifidobacterium castoris</name>
    <dbReference type="NCBI Taxonomy" id="2306972"/>
    <lineage>
        <taxon>Bacteria</taxon>
        <taxon>Bacillati</taxon>
        <taxon>Actinomycetota</taxon>
        <taxon>Actinomycetes</taxon>
        <taxon>Bifidobacteriales</taxon>
        <taxon>Bifidobacteriaceae</taxon>
        <taxon>Bifidobacterium</taxon>
    </lineage>
</organism>
<feature type="transmembrane region" description="Helical" evidence="7">
    <location>
        <begin position="144"/>
        <end position="164"/>
    </location>
</feature>
<sequence>MSDTTLPSQWEIAPEPESVPDSENSRPRWRRRRNRGYESVGSRIFTFRNVAVTLLIIYFAIFLAYPIYKAFVGSLHDWNPLVGTYDWVGFENFRQILTDGLFWDSMWHTAVFCVFATVFRVVLGLGLALLLNSRLVKCRDTLRGLFYMPTITPLVAVSFVWMWMFDPQFGMIDRVTGLNINWLHDPKWALPAIILMTIWKDFGYATVLYLAGLMNLPRDVYEGAAIDGANGVQTFFRITLPLLKPTTLFVVITSLISYLQAYVQILVMTDGGPGTSTYTISYLIFDQAFQKYNFGVASAMSVVLFLFTGILTIIMFKVSGDTEGLS</sequence>
<feature type="transmembrane region" description="Helical" evidence="7">
    <location>
        <begin position="50"/>
        <end position="68"/>
    </location>
</feature>
<proteinExistence type="inferred from homology"/>
<dbReference type="AlphaFoldDB" id="A0A430F554"/>
<keyword evidence="4 7" id="KW-0812">Transmembrane</keyword>
<evidence type="ECO:0000256" key="2">
    <source>
        <dbReference type="ARBA" id="ARBA00022448"/>
    </source>
</evidence>
<feature type="transmembrane region" description="Helical" evidence="7">
    <location>
        <begin position="107"/>
        <end position="132"/>
    </location>
</feature>
<comment type="similarity">
    <text evidence="7">Belongs to the binding-protein-dependent transport system permease family.</text>
</comment>
<comment type="subcellular location">
    <subcellularLocation>
        <location evidence="1 7">Cell membrane</location>
        <topology evidence="1 7">Multi-pass membrane protein</topology>
    </subcellularLocation>
</comment>
<dbReference type="PROSITE" id="PS50928">
    <property type="entry name" value="ABC_TM1"/>
    <property type="match status" value="1"/>
</dbReference>
<evidence type="ECO:0000256" key="7">
    <source>
        <dbReference type="RuleBase" id="RU363032"/>
    </source>
</evidence>
<dbReference type="InterPro" id="IPR000515">
    <property type="entry name" value="MetI-like"/>
</dbReference>
<dbReference type="CDD" id="cd06261">
    <property type="entry name" value="TM_PBP2"/>
    <property type="match status" value="1"/>
</dbReference>
<dbReference type="Proteomes" id="UP000288052">
    <property type="component" value="Unassembled WGS sequence"/>
</dbReference>
<dbReference type="Gene3D" id="1.10.3720.10">
    <property type="entry name" value="MetI-like"/>
    <property type="match status" value="1"/>
</dbReference>
<evidence type="ECO:0000256" key="8">
    <source>
        <dbReference type="SAM" id="MobiDB-lite"/>
    </source>
</evidence>
<feature type="region of interest" description="Disordered" evidence="8">
    <location>
        <begin position="1"/>
        <end position="27"/>
    </location>
</feature>
<evidence type="ECO:0000256" key="5">
    <source>
        <dbReference type="ARBA" id="ARBA00022989"/>
    </source>
</evidence>
<dbReference type="EMBL" id="QXGI01000009">
    <property type="protein sequence ID" value="RSX46009.1"/>
    <property type="molecule type" value="Genomic_DNA"/>
</dbReference>
<dbReference type="PANTHER" id="PTHR30193:SF41">
    <property type="entry name" value="DIACETYLCHITOBIOSE UPTAKE SYSTEM PERMEASE PROTEIN NGCF"/>
    <property type="match status" value="1"/>
</dbReference>
<keyword evidence="2 7" id="KW-0813">Transport</keyword>